<evidence type="ECO:0000256" key="1">
    <source>
        <dbReference type="SAM" id="Coils"/>
    </source>
</evidence>
<feature type="coiled-coil region" evidence="1">
    <location>
        <begin position="284"/>
        <end position="311"/>
    </location>
</feature>
<dbReference type="CDD" id="cd02440">
    <property type="entry name" value="AdoMet_MTases"/>
    <property type="match status" value="1"/>
</dbReference>
<comment type="caution">
    <text evidence="2">The sequence shown here is derived from an EMBL/GenBank/DDBJ whole genome shotgun (WGS) entry which is preliminary data.</text>
</comment>
<reference evidence="2 3" key="1">
    <citation type="submission" date="2022-08" db="EMBL/GenBank/DDBJ databases">
        <title>Reclassification of Massilia species as members of the genera Telluria, Duganella, Pseudoduganella, Mokoshia gen. nov. and Zemynaea gen. nov. using orthogonal and non-orthogonal genome-based approaches.</title>
        <authorList>
            <person name="Bowman J.P."/>
        </authorList>
    </citation>
    <scope>NUCLEOTIDE SEQUENCE [LARGE SCALE GENOMIC DNA]</scope>
    <source>
        <strain evidence="2 3">JCM 31661</strain>
    </source>
</reference>
<sequence length="438" mass="48080">MNQSTETTFYRAFEDRFRGSRDTIKERLRAYARFTDPLLQLPGTRAVLDLGCGRGEWLELLGESGFDARGVDLDEGMLAACRERGLNARHGDALAALREQADGSLAMVSCFHLVEHLPFDLVRELVAEALRTLQPGGLLVMETPNPENLTVGATSFYLDPSHVHPLPPGLLGFAAEYAGFGRTRIVRLQEDPALRTAQRIPLISVLEGVSPDYAVVAQKAAGPDLLSPFDAAFDAAWGLTLGELAHRFEEHAASQHADIHHAIGAVARRAEQIAADTAGVNAWIDELRQQAARQEARLAHVEAHAAEMSQRVVDMLDSTSWRITEPLRRVSGLLLRLRTARAEGRLGSAARRRVAGLVRRAGGAVLRRPALKRAVRAVLRHVPALESRLYGMMLDNRNAGRVVLDDGGGELSPRAARIYQQLRQLKQETARKPDADSH</sequence>
<gene>
    <name evidence="2" type="ORF">NX780_13190</name>
</gene>
<dbReference type="SUPFAM" id="SSF53335">
    <property type="entry name" value="S-adenosyl-L-methionine-dependent methyltransferases"/>
    <property type="match status" value="1"/>
</dbReference>
<dbReference type="Gene3D" id="3.40.50.150">
    <property type="entry name" value="Vaccinia Virus protein VP39"/>
    <property type="match status" value="1"/>
</dbReference>
<dbReference type="Pfam" id="PF13489">
    <property type="entry name" value="Methyltransf_23"/>
    <property type="match status" value="1"/>
</dbReference>
<accession>A0ABT2AMC3</accession>
<dbReference type="RefSeq" id="WP_258828329.1">
    <property type="nucleotide sequence ID" value="NZ_JANUHA010000008.1"/>
</dbReference>
<keyword evidence="1" id="KW-0175">Coiled coil</keyword>
<keyword evidence="3" id="KW-1185">Reference proteome</keyword>
<dbReference type="GO" id="GO:0032259">
    <property type="term" value="P:methylation"/>
    <property type="evidence" value="ECO:0007669"/>
    <property type="project" value="UniProtKB-KW"/>
</dbReference>
<keyword evidence="2" id="KW-0808">Transferase</keyword>
<dbReference type="InterPro" id="IPR029063">
    <property type="entry name" value="SAM-dependent_MTases_sf"/>
</dbReference>
<organism evidence="2 3">
    <name type="scientific">Massilia agri</name>
    <dbReference type="NCBI Taxonomy" id="1886785"/>
    <lineage>
        <taxon>Bacteria</taxon>
        <taxon>Pseudomonadati</taxon>
        <taxon>Pseudomonadota</taxon>
        <taxon>Betaproteobacteria</taxon>
        <taxon>Burkholderiales</taxon>
        <taxon>Oxalobacteraceae</taxon>
        <taxon>Telluria group</taxon>
        <taxon>Massilia</taxon>
    </lineage>
</organism>
<name>A0ABT2AMC3_9BURK</name>
<evidence type="ECO:0000313" key="2">
    <source>
        <dbReference type="EMBL" id="MCS0597301.1"/>
    </source>
</evidence>
<dbReference type="PANTHER" id="PTHR43861">
    <property type="entry name" value="TRANS-ACONITATE 2-METHYLTRANSFERASE-RELATED"/>
    <property type="match status" value="1"/>
</dbReference>
<proteinExistence type="predicted"/>
<dbReference type="EMBL" id="JANUHA010000008">
    <property type="protein sequence ID" value="MCS0597301.1"/>
    <property type="molecule type" value="Genomic_DNA"/>
</dbReference>
<protein>
    <submittedName>
        <fullName evidence="2">Class I SAM-dependent methyltransferase</fullName>
    </submittedName>
</protein>
<evidence type="ECO:0000313" key="3">
    <source>
        <dbReference type="Proteomes" id="UP001206572"/>
    </source>
</evidence>
<dbReference type="GO" id="GO:0008168">
    <property type="term" value="F:methyltransferase activity"/>
    <property type="evidence" value="ECO:0007669"/>
    <property type="project" value="UniProtKB-KW"/>
</dbReference>
<keyword evidence="2" id="KW-0489">Methyltransferase</keyword>
<dbReference type="Proteomes" id="UP001206572">
    <property type="component" value="Unassembled WGS sequence"/>
</dbReference>